<proteinExistence type="predicted"/>
<sequence length="94" mass="10693">MPRLLTLIVPIYAAALTYIFSVIYKDLSEDTLMVITTLGFSGVVVCIMLYSYGIFRSTNRLKAWLEKGYLDYLSMIPSISFAVSLTILFYIMDI</sequence>
<feature type="transmembrane region" description="Helical" evidence="1">
    <location>
        <begin position="31"/>
        <end position="52"/>
    </location>
</feature>
<feature type="transmembrane region" description="Helical" evidence="1">
    <location>
        <begin position="72"/>
        <end position="92"/>
    </location>
</feature>
<evidence type="ECO:0008006" key="4">
    <source>
        <dbReference type="Google" id="ProtNLM"/>
    </source>
</evidence>
<dbReference type="Proteomes" id="UP000223363">
    <property type="component" value="Segment"/>
</dbReference>
<keyword evidence="1" id="KW-1133">Transmembrane helix</keyword>
<keyword evidence="3" id="KW-1185">Reference proteome</keyword>
<evidence type="ECO:0000313" key="3">
    <source>
        <dbReference type="Proteomes" id="UP000223363"/>
    </source>
</evidence>
<dbReference type="EMBL" id="MF285618">
    <property type="protein sequence ID" value="ATA65541.1"/>
    <property type="molecule type" value="Genomic_DNA"/>
</dbReference>
<accession>A0A289YVR9</accession>
<evidence type="ECO:0000256" key="1">
    <source>
        <dbReference type="SAM" id="Phobius"/>
    </source>
</evidence>
<keyword evidence="1" id="KW-0472">Membrane</keyword>
<reference evidence="3" key="1">
    <citation type="submission" date="2017-06" db="EMBL/GenBank/DDBJ databases">
        <authorList>
            <person name="Zhao X."/>
        </authorList>
    </citation>
    <scope>NUCLEOTIDE SEQUENCE [LARGE SCALE GENOMIC DNA]</scope>
</reference>
<gene>
    <name evidence="2" type="ORF">2050HW_00206</name>
</gene>
<organism evidence="2 3">
    <name type="scientific">Serratia phage vB_SmaM_ 2050HW</name>
    <dbReference type="NCBI Taxonomy" id="2024252"/>
    <lineage>
        <taxon>Viruses</taxon>
        <taxon>Duplodnaviria</taxon>
        <taxon>Heunggongvirae</taxon>
        <taxon>Uroviricota</taxon>
        <taxon>Caudoviricetes</taxon>
        <taxon>Chimalliviridae</taxon>
        <taxon>Moabitevirus</taxon>
        <taxon>Moabitevirus mv2050HW</taxon>
    </lineage>
</organism>
<protein>
    <recommendedName>
        <fullName evidence="4">Transmembrane protein</fullName>
    </recommendedName>
</protein>
<evidence type="ECO:0000313" key="2">
    <source>
        <dbReference type="EMBL" id="ATA65541.1"/>
    </source>
</evidence>
<keyword evidence="1" id="KW-0812">Transmembrane</keyword>
<name>A0A289YVR9_9CAUD</name>